<protein>
    <submittedName>
        <fullName evidence="2 3">Oxidative stress-induced growth inhibitor 1-like</fullName>
    </submittedName>
</protein>
<dbReference type="Proteomes" id="UP000322000">
    <property type="component" value="Chromosome 5"/>
</dbReference>
<dbReference type="OrthoDB" id="412005at2759"/>
<dbReference type="Gene3D" id="3.50.50.60">
    <property type="entry name" value="FAD/NAD(P)-binding domain"/>
    <property type="match status" value="1"/>
</dbReference>
<accession>A0A7E5VJR1</accession>
<dbReference type="RefSeq" id="XP_026728568.1">
    <property type="nucleotide sequence ID" value="XM_026872767.1"/>
</dbReference>
<name>A0A7E5VJR1_TRINI</name>
<reference evidence="2 3" key="1">
    <citation type="submission" date="2025-04" db="UniProtKB">
        <authorList>
            <consortium name="RefSeq"/>
        </authorList>
    </citation>
    <scope>IDENTIFICATION</scope>
</reference>
<dbReference type="KEGG" id="tnl:113494435"/>
<dbReference type="SUPFAM" id="SSF51905">
    <property type="entry name" value="FAD/NAD(P)-binding domain"/>
    <property type="match status" value="1"/>
</dbReference>
<dbReference type="PANTHER" id="PTHR15192:SF8">
    <property type="entry name" value="FAD_NAD(P)-BINDING DOMAIN-CONTAINING PROTEIN"/>
    <property type="match status" value="1"/>
</dbReference>
<dbReference type="GeneID" id="113494435"/>
<dbReference type="InterPro" id="IPR036188">
    <property type="entry name" value="FAD/NAD-bd_sf"/>
</dbReference>
<dbReference type="AlphaFoldDB" id="A0A7E5VJR1"/>
<evidence type="ECO:0000313" key="3">
    <source>
        <dbReference type="RefSeq" id="XP_026728568.1"/>
    </source>
</evidence>
<evidence type="ECO:0000313" key="2">
    <source>
        <dbReference type="RefSeq" id="XP_026728567.1"/>
    </source>
</evidence>
<proteinExistence type="predicted"/>
<sequence length="592" mass="65192">MKDNMKSCGHTLSDDVVYKEVVVIGNGPSGMVTSFMLAGNVPYLKDIPDDLPIDEMLRARLSNIPRGQSLYETDLMELAEGLEGRSQNPIPLLMDNLLRPCADLGIQADSLIEWKYDVEKQIDHIVLGRGPPGGAWHTFPPRVRTLSPAAWLWLPPHAPRGSARLTARAVATYCRRYVRACKLQQFFRSGVTVTSVTRIPQGGAARARCHNTRCPLEAAYCVTGYDNASGALVRYLCARVVVCSGASDRASTLAGHVARHALHSLATLERAAHVLGEYERSSPCVVVGSGVSAADGVRLLRARGLHAHHLHRTPADGLARLAPAAYPDYCQVYKMMCDGPSGNHENYTPYPEHMIIEVTPVADDTSNINADDLEELALGLKRVKLLNLNTKEVTELETRLIGVFIGSKPDLSFLQTNFLDCIDIKMDCTKCNEESKVKRKIEEKQSFLKNHWHYIKSMLGQSIQSCKSRYLNYSEINGNTDTKCEVPDCNKLRKNGMIDKCQIIPYSDEKEETVQCSCDSMNPYVSGLGFGIDPKKAVDGRNNPIAIDKSSHEVLNAPAGLYALGPLTADNFVRFIPGGALALVAHMHQNKH</sequence>
<dbReference type="RefSeq" id="XP_026728567.1">
    <property type="nucleotide sequence ID" value="XM_026872766.1"/>
</dbReference>
<keyword evidence="1" id="KW-1185">Reference proteome</keyword>
<organism evidence="1 3">
    <name type="scientific">Trichoplusia ni</name>
    <name type="common">Cabbage looper</name>
    <dbReference type="NCBI Taxonomy" id="7111"/>
    <lineage>
        <taxon>Eukaryota</taxon>
        <taxon>Metazoa</taxon>
        <taxon>Ecdysozoa</taxon>
        <taxon>Arthropoda</taxon>
        <taxon>Hexapoda</taxon>
        <taxon>Insecta</taxon>
        <taxon>Pterygota</taxon>
        <taxon>Neoptera</taxon>
        <taxon>Endopterygota</taxon>
        <taxon>Lepidoptera</taxon>
        <taxon>Glossata</taxon>
        <taxon>Ditrysia</taxon>
        <taxon>Noctuoidea</taxon>
        <taxon>Noctuidae</taxon>
        <taxon>Plusiinae</taxon>
        <taxon>Trichoplusia</taxon>
    </lineage>
</organism>
<dbReference type="PANTHER" id="PTHR15192">
    <property type="entry name" value="PROTEIN CBG05349"/>
    <property type="match status" value="1"/>
</dbReference>
<gene>
    <name evidence="2 3" type="primary">LOC113494435</name>
</gene>
<dbReference type="InterPro" id="IPR029731">
    <property type="entry name" value="OSGIN1/2"/>
</dbReference>
<evidence type="ECO:0000313" key="1">
    <source>
        <dbReference type="Proteomes" id="UP000322000"/>
    </source>
</evidence>